<proteinExistence type="predicted"/>
<keyword evidence="5" id="KW-1185">Reference proteome</keyword>
<evidence type="ECO:0000259" key="2">
    <source>
        <dbReference type="Pfam" id="PF20695"/>
    </source>
</evidence>
<feature type="compositionally biased region" description="Basic and acidic residues" evidence="1">
    <location>
        <begin position="480"/>
        <end position="490"/>
    </location>
</feature>
<name>A0ABD5ZDI5_9EURY</name>
<evidence type="ECO:0000256" key="1">
    <source>
        <dbReference type="SAM" id="MobiDB-lite"/>
    </source>
</evidence>
<dbReference type="Pfam" id="PF20696">
    <property type="entry name" value="UbiD_C"/>
    <property type="match status" value="1"/>
</dbReference>
<feature type="domain" description="3-octaprenyl-4-hydroxybenzoate carboxy-lyase-like C-terminal" evidence="3">
    <location>
        <begin position="319"/>
        <end position="442"/>
    </location>
</feature>
<dbReference type="SUPFAM" id="SSF143968">
    <property type="entry name" value="UbiD C-terminal domain-like"/>
    <property type="match status" value="1"/>
</dbReference>
<organism evidence="4 5">
    <name type="scientific">Haloferax namakaokahaiae</name>
    <dbReference type="NCBI Taxonomy" id="1748331"/>
    <lineage>
        <taxon>Archaea</taxon>
        <taxon>Methanobacteriati</taxon>
        <taxon>Methanobacteriota</taxon>
        <taxon>Stenosarchaea group</taxon>
        <taxon>Halobacteria</taxon>
        <taxon>Halobacteriales</taxon>
        <taxon>Haloferacaceae</taxon>
        <taxon>Haloferax</taxon>
    </lineage>
</organism>
<dbReference type="SUPFAM" id="SSF50475">
    <property type="entry name" value="FMN-binding split barrel"/>
    <property type="match status" value="1"/>
</dbReference>
<evidence type="ECO:0000313" key="4">
    <source>
        <dbReference type="EMBL" id="MFC7203268.1"/>
    </source>
</evidence>
<feature type="domain" description="3-octaprenyl-4-hydroxybenzoate carboxy-lyase-like N-terminal" evidence="2">
    <location>
        <begin position="8"/>
        <end position="87"/>
    </location>
</feature>
<dbReference type="InterPro" id="IPR049381">
    <property type="entry name" value="UbiD-like_C"/>
</dbReference>
<gene>
    <name evidence="4" type="ORF">ACFQJC_07055</name>
</gene>
<dbReference type="Pfam" id="PF20695">
    <property type="entry name" value="UbiD_N"/>
    <property type="match status" value="1"/>
</dbReference>
<protein>
    <submittedName>
        <fullName evidence="4">3-octaprenyl-4-hydroxybenzoate carboxy-lyase</fullName>
    </submittedName>
</protein>
<sequence>MSGIRAHLDALSDAGDLARIDERTHWADTALAVAAEAARANGPAVLLSDAGGCARLLGGGYGGPDRLAVRSREPWSRIASALGLGYRAGYLDVLDALVAARRGGPTPEVRPAVATVAETDLRSLGLPAVHDTGVPTITLGIGAYATEPNESNDSDTRSSTDEFDVDAVEWFPVRGSIRGSNRLRLSVPTKVSQDLTTGSTFSLALGAPPAALVGALMRWTGETQVAGAPFIANAFCPVPVASPDIGPVPAESEVLVEVTVTESAATDETVHDPERTREPWEDVVSTATIEARTERIATRENPIVPFSPTGAPMADDRLLLSIVESARLYGRVNNYWGVSPVEWLSLPAEAGLGICLVASDILYAGFEWQLANTLFSFSRLFDKVVVLDTETPPMDLARAFDDIWVKAHPANDWEFSDSAAPAARAPHYRRDGSTGANVYVNAAWDPRWDEEYIAPRVTFETMYPADLRASVRAEWTEMGFEHGSEHEPRGWQDPVEGGDEA</sequence>
<comment type="caution">
    <text evidence="4">The sequence shown here is derived from an EMBL/GenBank/DDBJ whole genome shotgun (WGS) entry which is preliminary data.</text>
</comment>
<feature type="region of interest" description="Disordered" evidence="1">
    <location>
        <begin position="480"/>
        <end position="501"/>
    </location>
</feature>
<dbReference type="EMBL" id="JBHTAA010000002">
    <property type="protein sequence ID" value="MFC7203268.1"/>
    <property type="molecule type" value="Genomic_DNA"/>
</dbReference>
<dbReference type="RefSeq" id="WP_390222607.1">
    <property type="nucleotide sequence ID" value="NZ_JBHTAA010000002.1"/>
</dbReference>
<dbReference type="Proteomes" id="UP001596481">
    <property type="component" value="Unassembled WGS sequence"/>
</dbReference>
<evidence type="ECO:0000259" key="3">
    <source>
        <dbReference type="Pfam" id="PF20696"/>
    </source>
</evidence>
<dbReference type="AlphaFoldDB" id="A0ABD5ZDI5"/>
<reference evidence="4 5" key="1">
    <citation type="journal article" date="2019" name="Int. J. Syst. Evol. Microbiol.">
        <title>The Global Catalogue of Microorganisms (GCM) 10K type strain sequencing project: providing services to taxonomists for standard genome sequencing and annotation.</title>
        <authorList>
            <consortium name="The Broad Institute Genomics Platform"/>
            <consortium name="The Broad Institute Genome Sequencing Center for Infectious Disease"/>
            <person name="Wu L."/>
            <person name="Ma J."/>
        </authorList>
    </citation>
    <scope>NUCLEOTIDE SEQUENCE [LARGE SCALE GENOMIC DNA]</scope>
    <source>
        <strain evidence="4 5">DSM 29988</strain>
    </source>
</reference>
<evidence type="ECO:0000313" key="5">
    <source>
        <dbReference type="Proteomes" id="UP001596481"/>
    </source>
</evidence>
<accession>A0ABD5ZDI5</accession>
<dbReference type="InterPro" id="IPR049383">
    <property type="entry name" value="UbiD-like_N"/>
</dbReference>